<evidence type="ECO:0000256" key="10">
    <source>
        <dbReference type="ARBA" id="ARBA00064003"/>
    </source>
</evidence>
<dbReference type="EC" id="2.7.13.3" evidence="3"/>
<dbReference type="Gene3D" id="6.10.340.10">
    <property type="match status" value="1"/>
</dbReference>
<protein>
    <recommendedName>
        <fullName evidence="11">Sensory/regulatory protein RpfC</fullName>
        <ecNumber evidence="3">2.7.13.3</ecNumber>
    </recommendedName>
</protein>
<keyword evidence="4 12" id="KW-0597">Phosphoprotein</keyword>
<dbReference type="SUPFAM" id="SSF47384">
    <property type="entry name" value="Homodimeric domain of signal transducing histidine kinase"/>
    <property type="match status" value="1"/>
</dbReference>
<dbReference type="PROSITE" id="PS50110">
    <property type="entry name" value="RESPONSE_REGULATORY"/>
    <property type="match status" value="1"/>
</dbReference>
<dbReference type="Pfam" id="PF00072">
    <property type="entry name" value="Response_reg"/>
    <property type="match status" value="1"/>
</dbReference>
<dbReference type="InterPro" id="IPR004358">
    <property type="entry name" value="Sig_transdc_His_kin-like_C"/>
</dbReference>
<dbReference type="Gene3D" id="3.30.565.10">
    <property type="entry name" value="Histidine kinase-like ATPase, C-terminal domain"/>
    <property type="match status" value="1"/>
</dbReference>
<dbReference type="Gene3D" id="1.10.287.130">
    <property type="match status" value="1"/>
</dbReference>
<evidence type="ECO:0000256" key="9">
    <source>
        <dbReference type="ARBA" id="ARBA00023012"/>
    </source>
</evidence>
<comment type="subunit">
    <text evidence="10">At low DSF concentrations, interacts with RpfF.</text>
</comment>
<keyword evidence="7" id="KW-0418">Kinase</keyword>
<keyword evidence="8" id="KW-0067">ATP-binding</keyword>
<reference evidence="17 18" key="1">
    <citation type="submission" date="2020-04" db="EMBL/GenBank/DDBJ databases">
        <title>Flammeovirga sp. SR4, a novel species isolated from seawater.</title>
        <authorList>
            <person name="Wang X."/>
        </authorList>
    </citation>
    <scope>NUCLEOTIDE SEQUENCE [LARGE SCALE GENOMIC DNA]</scope>
    <source>
        <strain evidence="17 18">ATCC 23126</strain>
    </source>
</reference>
<dbReference type="RefSeq" id="WP_169657799.1">
    <property type="nucleotide sequence ID" value="NZ_JABANE010000043.1"/>
</dbReference>
<evidence type="ECO:0000256" key="4">
    <source>
        <dbReference type="ARBA" id="ARBA00022553"/>
    </source>
</evidence>
<dbReference type="CDD" id="cd17546">
    <property type="entry name" value="REC_hyHK_CKI1_RcsC-like"/>
    <property type="match status" value="1"/>
</dbReference>
<evidence type="ECO:0000256" key="6">
    <source>
        <dbReference type="ARBA" id="ARBA00022741"/>
    </source>
</evidence>
<evidence type="ECO:0000256" key="2">
    <source>
        <dbReference type="ARBA" id="ARBA00004370"/>
    </source>
</evidence>
<dbReference type="CDD" id="cd16922">
    <property type="entry name" value="HATPase_EvgS-ArcB-TorS-like"/>
    <property type="match status" value="1"/>
</dbReference>
<dbReference type="Pfam" id="PF00672">
    <property type="entry name" value="HAMP"/>
    <property type="match status" value="1"/>
</dbReference>
<evidence type="ECO:0000313" key="18">
    <source>
        <dbReference type="Proteomes" id="UP000576082"/>
    </source>
</evidence>
<keyword evidence="6" id="KW-0547">Nucleotide-binding</keyword>
<dbReference type="Proteomes" id="UP000576082">
    <property type="component" value="Unassembled WGS sequence"/>
</dbReference>
<evidence type="ECO:0000256" key="3">
    <source>
        <dbReference type="ARBA" id="ARBA00012438"/>
    </source>
</evidence>
<evidence type="ECO:0000259" key="15">
    <source>
        <dbReference type="PROSITE" id="PS50110"/>
    </source>
</evidence>
<dbReference type="Pfam" id="PF00512">
    <property type="entry name" value="HisKA"/>
    <property type="match status" value="1"/>
</dbReference>
<gene>
    <name evidence="17" type="ORF">HHU12_16225</name>
</gene>
<dbReference type="CDD" id="cd06225">
    <property type="entry name" value="HAMP"/>
    <property type="match status" value="1"/>
</dbReference>
<dbReference type="InterPro" id="IPR036890">
    <property type="entry name" value="HATPase_C_sf"/>
</dbReference>
<dbReference type="PANTHER" id="PTHR45339:SF1">
    <property type="entry name" value="HYBRID SIGNAL TRANSDUCTION HISTIDINE KINASE J"/>
    <property type="match status" value="1"/>
</dbReference>
<dbReference type="PROSITE" id="PS50109">
    <property type="entry name" value="HIS_KIN"/>
    <property type="match status" value="1"/>
</dbReference>
<evidence type="ECO:0000256" key="13">
    <source>
        <dbReference type="SAM" id="Phobius"/>
    </source>
</evidence>
<dbReference type="SMART" id="SM00448">
    <property type="entry name" value="REC"/>
    <property type="match status" value="1"/>
</dbReference>
<keyword evidence="13" id="KW-1133">Transmembrane helix</keyword>
<feature type="transmembrane region" description="Helical" evidence="13">
    <location>
        <begin position="183"/>
        <end position="206"/>
    </location>
</feature>
<accession>A0A7X9RVL1</accession>
<name>A0A7X9RVL1_9BACT</name>
<feature type="domain" description="Histidine kinase" evidence="14">
    <location>
        <begin position="285"/>
        <end position="506"/>
    </location>
</feature>
<dbReference type="InterPro" id="IPR005467">
    <property type="entry name" value="His_kinase_dom"/>
</dbReference>
<sequence length="661" mass="75127">MTQIKKILSQSLRYKLIGIIMFVSLIASSFSTILFCAYDFQQYKENFIKETKQLAKIIGDNNDASVELQQFTPAQRNLNELLNNNPQIVTGVIFDKEQRLFAIYSKTALSQAKEKNEELYNKVILDKDWQISHAEFIPSFSQNNTSFALLENYLDIFVSTFDENGRINTVYLRSELTSIRERITTYFFMFFLIVGSVLIFVSTLSVPLQSSISKPILDLEKTANIISKKKDYSIRIKERREDEIGLLIDAFNGMLSKIELQNESLIHAKEVAESSAKAKQEFLANMSHEIRTPINGVMGMTDLLQDTDLNEEQQNLLKVLKSSASHLLVVINDILDISKIESGKLSFEEQVINVKEVTSSILDAFSIQTDKKGLNTILDISRKVPEKILGDPVRLKQVLINLYSNAVKFTFDGSIIISIRNKFEDDEKVALQFSVKDTGIGIEKDKIDHIFNSFTQASNETTRKFGGTGLGLSISKQLVELQGGKMYIESTVDLGSTFYFEITFKKYLEAKKKTPNVSEQISSNDVFDEPSSKKILLVEDNEVNQMLVLRLLKKWGYVSDLAENGKIALEKFKENDYDLILMDVHMPEMDGYSATQEIRNNFPSPKSNIPIIAMTASALKGEFDRCKQAGMNDYISKPFKKDNLLQKVQDYTNSREPLKNE</sequence>
<evidence type="ECO:0000256" key="12">
    <source>
        <dbReference type="PROSITE-ProRule" id="PRU00169"/>
    </source>
</evidence>
<evidence type="ECO:0000256" key="11">
    <source>
        <dbReference type="ARBA" id="ARBA00068150"/>
    </source>
</evidence>
<feature type="domain" description="HAMP" evidence="16">
    <location>
        <begin position="210"/>
        <end position="263"/>
    </location>
</feature>
<dbReference type="InterPro" id="IPR003660">
    <property type="entry name" value="HAMP_dom"/>
</dbReference>
<evidence type="ECO:0000313" key="17">
    <source>
        <dbReference type="EMBL" id="NME69525.1"/>
    </source>
</evidence>
<organism evidence="17 18">
    <name type="scientific">Flammeovirga aprica JL-4</name>
    <dbReference type="NCBI Taxonomy" id="694437"/>
    <lineage>
        <taxon>Bacteria</taxon>
        <taxon>Pseudomonadati</taxon>
        <taxon>Bacteroidota</taxon>
        <taxon>Cytophagia</taxon>
        <taxon>Cytophagales</taxon>
        <taxon>Flammeovirgaceae</taxon>
        <taxon>Flammeovirga</taxon>
    </lineage>
</organism>
<dbReference type="SMART" id="SM00304">
    <property type="entry name" value="HAMP"/>
    <property type="match status" value="1"/>
</dbReference>
<comment type="subcellular location">
    <subcellularLocation>
        <location evidence="2">Membrane</location>
    </subcellularLocation>
</comment>
<dbReference type="FunFam" id="1.10.287.130:FF:000002">
    <property type="entry name" value="Two-component osmosensing histidine kinase"/>
    <property type="match status" value="1"/>
</dbReference>
<comment type="catalytic activity">
    <reaction evidence="1">
        <text>ATP + protein L-histidine = ADP + protein N-phospho-L-histidine.</text>
        <dbReference type="EC" id="2.7.13.3"/>
    </reaction>
</comment>
<dbReference type="SUPFAM" id="SSF158472">
    <property type="entry name" value="HAMP domain-like"/>
    <property type="match status" value="1"/>
</dbReference>
<comment type="caution">
    <text evidence="17">The sequence shown here is derived from an EMBL/GenBank/DDBJ whole genome shotgun (WGS) entry which is preliminary data.</text>
</comment>
<dbReference type="SMART" id="SM00388">
    <property type="entry name" value="HisKA"/>
    <property type="match status" value="1"/>
</dbReference>
<dbReference type="EMBL" id="JABANE010000043">
    <property type="protein sequence ID" value="NME69525.1"/>
    <property type="molecule type" value="Genomic_DNA"/>
</dbReference>
<keyword evidence="13" id="KW-0472">Membrane</keyword>
<dbReference type="SMART" id="SM00387">
    <property type="entry name" value="HATPase_c"/>
    <property type="match status" value="1"/>
</dbReference>
<dbReference type="GO" id="GO:0005524">
    <property type="term" value="F:ATP binding"/>
    <property type="evidence" value="ECO:0007669"/>
    <property type="project" value="UniProtKB-KW"/>
</dbReference>
<dbReference type="InterPro" id="IPR003661">
    <property type="entry name" value="HisK_dim/P_dom"/>
</dbReference>
<dbReference type="SUPFAM" id="SSF52172">
    <property type="entry name" value="CheY-like"/>
    <property type="match status" value="1"/>
</dbReference>
<dbReference type="Pfam" id="PF02518">
    <property type="entry name" value="HATPase_c"/>
    <property type="match status" value="1"/>
</dbReference>
<feature type="modified residue" description="4-aspartylphosphate" evidence="12">
    <location>
        <position position="583"/>
    </location>
</feature>
<dbReference type="SUPFAM" id="SSF55874">
    <property type="entry name" value="ATPase domain of HSP90 chaperone/DNA topoisomerase II/histidine kinase"/>
    <property type="match status" value="1"/>
</dbReference>
<dbReference type="AlphaFoldDB" id="A0A7X9RVL1"/>
<dbReference type="CDD" id="cd00082">
    <property type="entry name" value="HisKA"/>
    <property type="match status" value="1"/>
</dbReference>
<evidence type="ECO:0000259" key="16">
    <source>
        <dbReference type="PROSITE" id="PS50885"/>
    </source>
</evidence>
<dbReference type="InterPro" id="IPR003594">
    <property type="entry name" value="HATPase_dom"/>
</dbReference>
<evidence type="ECO:0000256" key="5">
    <source>
        <dbReference type="ARBA" id="ARBA00022679"/>
    </source>
</evidence>
<evidence type="ECO:0000256" key="1">
    <source>
        <dbReference type="ARBA" id="ARBA00000085"/>
    </source>
</evidence>
<dbReference type="InterPro" id="IPR036097">
    <property type="entry name" value="HisK_dim/P_sf"/>
</dbReference>
<keyword evidence="13" id="KW-0812">Transmembrane</keyword>
<evidence type="ECO:0000256" key="7">
    <source>
        <dbReference type="ARBA" id="ARBA00022777"/>
    </source>
</evidence>
<dbReference type="PROSITE" id="PS50885">
    <property type="entry name" value="HAMP"/>
    <property type="match status" value="1"/>
</dbReference>
<proteinExistence type="predicted"/>
<dbReference type="Gene3D" id="3.40.50.2300">
    <property type="match status" value="1"/>
</dbReference>
<keyword evidence="9" id="KW-0902">Two-component regulatory system</keyword>
<feature type="transmembrane region" description="Helical" evidence="13">
    <location>
        <begin position="16"/>
        <end position="38"/>
    </location>
</feature>
<evidence type="ECO:0000256" key="8">
    <source>
        <dbReference type="ARBA" id="ARBA00022840"/>
    </source>
</evidence>
<dbReference type="GO" id="GO:0016020">
    <property type="term" value="C:membrane"/>
    <property type="evidence" value="ECO:0007669"/>
    <property type="project" value="UniProtKB-SubCell"/>
</dbReference>
<dbReference type="FunFam" id="3.30.565.10:FF:000010">
    <property type="entry name" value="Sensor histidine kinase RcsC"/>
    <property type="match status" value="1"/>
</dbReference>
<feature type="domain" description="Response regulatory" evidence="15">
    <location>
        <begin position="534"/>
        <end position="652"/>
    </location>
</feature>
<keyword evidence="5" id="KW-0808">Transferase</keyword>
<keyword evidence="18" id="KW-1185">Reference proteome</keyword>
<dbReference type="InterPro" id="IPR001789">
    <property type="entry name" value="Sig_transdc_resp-reg_receiver"/>
</dbReference>
<dbReference type="PRINTS" id="PR00344">
    <property type="entry name" value="BCTRLSENSOR"/>
</dbReference>
<dbReference type="InterPro" id="IPR011006">
    <property type="entry name" value="CheY-like_superfamily"/>
</dbReference>
<evidence type="ECO:0000259" key="14">
    <source>
        <dbReference type="PROSITE" id="PS50109"/>
    </source>
</evidence>
<dbReference type="PANTHER" id="PTHR45339">
    <property type="entry name" value="HYBRID SIGNAL TRANSDUCTION HISTIDINE KINASE J"/>
    <property type="match status" value="1"/>
</dbReference>
<dbReference type="GO" id="GO:0000155">
    <property type="term" value="F:phosphorelay sensor kinase activity"/>
    <property type="evidence" value="ECO:0007669"/>
    <property type="project" value="InterPro"/>
</dbReference>